<organism evidence="1 2">
    <name type="scientific">Smittium mucronatum</name>
    <dbReference type="NCBI Taxonomy" id="133383"/>
    <lineage>
        <taxon>Eukaryota</taxon>
        <taxon>Fungi</taxon>
        <taxon>Fungi incertae sedis</taxon>
        <taxon>Zoopagomycota</taxon>
        <taxon>Kickxellomycotina</taxon>
        <taxon>Harpellomycetes</taxon>
        <taxon>Harpellales</taxon>
        <taxon>Legeriomycetaceae</taxon>
        <taxon>Smittium</taxon>
    </lineage>
</organism>
<gene>
    <name evidence="1" type="ORF">AYI68_g458</name>
</gene>
<dbReference type="EMBL" id="LSSL01000138">
    <property type="protein sequence ID" value="OLY85353.1"/>
    <property type="molecule type" value="Genomic_DNA"/>
</dbReference>
<evidence type="ECO:0000313" key="1">
    <source>
        <dbReference type="EMBL" id="OLY85353.1"/>
    </source>
</evidence>
<protein>
    <submittedName>
        <fullName evidence="1">Uncharacterized protein</fullName>
    </submittedName>
</protein>
<evidence type="ECO:0000313" key="2">
    <source>
        <dbReference type="Proteomes" id="UP000187455"/>
    </source>
</evidence>
<feature type="non-terminal residue" evidence="1">
    <location>
        <position position="23"/>
    </location>
</feature>
<comment type="caution">
    <text evidence="1">The sequence shown here is derived from an EMBL/GenBank/DDBJ whole genome shotgun (WGS) entry which is preliminary data.</text>
</comment>
<name>A0A1R0H8A5_9FUNG</name>
<dbReference type="Proteomes" id="UP000187455">
    <property type="component" value="Unassembled WGS sequence"/>
</dbReference>
<proteinExistence type="predicted"/>
<keyword evidence="2" id="KW-1185">Reference proteome</keyword>
<sequence length="23" mass="2632">MGMVRRDHEVVDSDAYPYGFASE</sequence>
<dbReference type="AlphaFoldDB" id="A0A1R0H8A5"/>
<reference evidence="1 2" key="1">
    <citation type="journal article" date="2016" name="Mol. Biol. Evol.">
        <title>Genome-Wide Survey of Gut Fungi (Harpellales) Reveals the First Horizontally Transferred Ubiquitin Gene from a Mosquito Host.</title>
        <authorList>
            <person name="Wang Y."/>
            <person name="White M.M."/>
            <person name="Kvist S."/>
            <person name="Moncalvo J.M."/>
        </authorList>
    </citation>
    <scope>NUCLEOTIDE SEQUENCE [LARGE SCALE GENOMIC DNA]</scope>
    <source>
        <strain evidence="1 2">ALG-7-W6</strain>
    </source>
</reference>
<accession>A0A1R0H8A5</accession>